<dbReference type="RefSeq" id="WP_076323347.1">
    <property type="nucleotide sequence ID" value="NZ_MRTF01000005.1"/>
</dbReference>
<dbReference type="CDD" id="cd14251">
    <property type="entry name" value="PL-6"/>
    <property type="match status" value="1"/>
</dbReference>
<dbReference type="InterPro" id="IPR000421">
    <property type="entry name" value="FA58C"/>
</dbReference>
<dbReference type="SUPFAM" id="SSF51126">
    <property type="entry name" value="Pectin lyase-like"/>
    <property type="match status" value="2"/>
</dbReference>
<dbReference type="STRING" id="1401.BK123_15780"/>
<name>A0A1R1B0R4_PAELA</name>
<dbReference type="InterPro" id="IPR039513">
    <property type="entry name" value="PL-6"/>
</dbReference>
<dbReference type="OrthoDB" id="6475864at2"/>
<dbReference type="PROSITE" id="PS50022">
    <property type="entry name" value="FA58C_3"/>
    <property type="match status" value="1"/>
</dbReference>
<dbReference type="SUPFAM" id="SSF49785">
    <property type="entry name" value="Galactose-binding domain-like"/>
    <property type="match status" value="1"/>
</dbReference>
<dbReference type="Pfam" id="PF14592">
    <property type="entry name" value="Chondroitinas_B"/>
    <property type="match status" value="2"/>
</dbReference>
<feature type="domain" description="F5/8 type C" evidence="2">
    <location>
        <begin position="39"/>
        <end position="197"/>
    </location>
</feature>
<accession>A0A1R1B0R4</accession>
<feature type="region of interest" description="Disordered" evidence="1">
    <location>
        <begin position="769"/>
        <end position="792"/>
    </location>
</feature>
<dbReference type="Gene3D" id="2.160.20.10">
    <property type="entry name" value="Single-stranded right-handed beta-helix, Pectin lyase-like"/>
    <property type="match status" value="2"/>
</dbReference>
<gene>
    <name evidence="3" type="ORF">BK123_15780</name>
</gene>
<feature type="region of interest" description="Disordered" evidence="1">
    <location>
        <begin position="199"/>
        <end position="223"/>
    </location>
</feature>
<organism evidence="3 4">
    <name type="scientific">Paenibacillus lautus</name>
    <name type="common">Bacillus lautus</name>
    <dbReference type="NCBI Taxonomy" id="1401"/>
    <lineage>
        <taxon>Bacteria</taxon>
        <taxon>Bacillati</taxon>
        <taxon>Bacillota</taxon>
        <taxon>Bacilli</taxon>
        <taxon>Bacillales</taxon>
        <taxon>Paenibacillaceae</taxon>
        <taxon>Paenibacillus</taxon>
    </lineage>
</organism>
<dbReference type="InterPro" id="IPR011050">
    <property type="entry name" value="Pectin_lyase_fold/virulence"/>
</dbReference>
<dbReference type="Pfam" id="PF00754">
    <property type="entry name" value="F5_F8_type_C"/>
    <property type="match status" value="1"/>
</dbReference>
<dbReference type="InterPro" id="IPR012334">
    <property type="entry name" value="Pectin_lyas_fold"/>
</dbReference>
<evidence type="ECO:0000259" key="2">
    <source>
        <dbReference type="PROSITE" id="PS50022"/>
    </source>
</evidence>
<dbReference type="SMART" id="SM00710">
    <property type="entry name" value="PbH1"/>
    <property type="match status" value="4"/>
</dbReference>
<evidence type="ECO:0000313" key="3">
    <source>
        <dbReference type="EMBL" id="OME92087.1"/>
    </source>
</evidence>
<sequence>MKTLSNALNQRYHRSISMGLVLSLLIGTLMMSPSEAQGASSDAEGSSSMNRIESTVTASSYQPGTNYVPGNVLDGIWGEDEASQQSRWSASGQGQWLQFDLGTEQTVTYVNIAFLNARERQSSFEILASNTEDFQSGTVVFERQFNRQLKPEDSIMQTYILQNPVKARYLRLIGYGNNASGSSGNWNSIMEVELYAGKVPGESPEEPQPSLPPNAGEGKEEDVKLPEMKRVSVSTAEQLQQALDQAVAGTLIELKDGNYEQNGPFVVKDKHGSAAYPIRITGKPGKAIISGNSYIHIENSSYVEVSGLTFRNGIGDENGTQTLNDRGLAHRALTGVHPGIQLESSSRISILGNTFALDETGQPYRFKAQNRYVWCLLNLENSCRYSEDRYDPNGEVYKGLTPFEDPKLITDNGTHRHYIRVEGTSSHNRIAYNDIGPKKGFGAVLIYDGEGHSGQHISQYDVIEHNYFHGIGPRVTNGLEAIRLGLSSTSLSSGYITVQYNLFDGFNGEDEVISVKSSDNIIRYNTIRDSYGGIVSRHGNRNSFYGNHLIGDGVTPGSSGFRIYGNDHKIYNNYMEGLTDKVIRLDGGTHDGGPEGSTNPIVRWGGNQEQTARLGDLPAEQRTELLRGHWRQYNVQIYNNTIVNVGNQTTTFHLGGRTYQPVGTKIYNNLIFSHAGTIFQETDAVIQAPEHERAEYKGNMLSGNAPISNNPIVDRGMNKQELHLVRSKDGLIRLSIYSPAVDAALTPFVAADDMDGQIRYIPDVGADEYAPGKQRSNPPLTVHDVGPEAWTK</sequence>
<dbReference type="InterPro" id="IPR006626">
    <property type="entry name" value="PbH1"/>
</dbReference>
<evidence type="ECO:0000256" key="1">
    <source>
        <dbReference type="SAM" id="MobiDB-lite"/>
    </source>
</evidence>
<dbReference type="Proteomes" id="UP000187074">
    <property type="component" value="Unassembled WGS sequence"/>
</dbReference>
<protein>
    <recommendedName>
        <fullName evidence="2">F5/8 type C domain-containing protein</fullName>
    </recommendedName>
</protein>
<dbReference type="InterPro" id="IPR008979">
    <property type="entry name" value="Galactose-bd-like_sf"/>
</dbReference>
<evidence type="ECO:0000313" key="4">
    <source>
        <dbReference type="Proteomes" id="UP000187074"/>
    </source>
</evidence>
<proteinExistence type="predicted"/>
<dbReference type="AlphaFoldDB" id="A0A1R1B0R4"/>
<comment type="caution">
    <text evidence="3">The sequence shown here is derived from an EMBL/GenBank/DDBJ whole genome shotgun (WGS) entry which is preliminary data.</text>
</comment>
<reference evidence="3 4" key="1">
    <citation type="submission" date="2016-11" db="EMBL/GenBank/DDBJ databases">
        <title>Paenibacillus species isolates.</title>
        <authorList>
            <person name="Beno S.M."/>
        </authorList>
    </citation>
    <scope>NUCLEOTIDE SEQUENCE [LARGE SCALE GENOMIC DNA]</scope>
    <source>
        <strain evidence="3 4">FSL F4-0100</strain>
    </source>
</reference>
<dbReference type="EMBL" id="MRTF01000005">
    <property type="protein sequence ID" value="OME92087.1"/>
    <property type="molecule type" value="Genomic_DNA"/>
</dbReference>
<dbReference type="Gene3D" id="2.60.120.260">
    <property type="entry name" value="Galactose-binding domain-like"/>
    <property type="match status" value="1"/>
</dbReference>